<dbReference type="GO" id="GO:0008782">
    <property type="term" value="F:adenosylhomocysteine nucleosidase activity"/>
    <property type="evidence" value="ECO:0007669"/>
    <property type="project" value="TreeGrafter"/>
</dbReference>
<name>A0A1V3TW50_ELIME</name>
<dbReference type="EMBL" id="MPOG01000019">
    <property type="protein sequence ID" value="OOH93233.1"/>
    <property type="molecule type" value="Genomic_DNA"/>
</dbReference>
<dbReference type="PANTHER" id="PTHR46832:SF1">
    <property type="entry name" value="5'-METHYLTHIOADENOSINE_S-ADENOSYLHOMOCYSTEINE NUCLEOSIDASE"/>
    <property type="match status" value="1"/>
</dbReference>
<dbReference type="SUPFAM" id="SSF53167">
    <property type="entry name" value="Purine and uridine phosphorylases"/>
    <property type="match status" value="1"/>
</dbReference>
<dbReference type="GO" id="GO:0008930">
    <property type="term" value="F:methylthioadenosine nucleosidase activity"/>
    <property type="evidence" value="ECO:0007669"/>
    <property type="project" value="TreeGrafter"/>
</dbReference>
<dbReference type="PANTHER" id="PTHR46832">
    <property type="entry name" value="5'-METHYLTHIOADENOSINE/S-ADENOSYLHOMOCYSTEINE NUCLEOSIDASE"/>
    <property type="match status" value="1"/>
</dbReference>
<sequence>MKQITINGKVYTNPVFVFAMEKEAGDQFTGTEHIFTGIGKVNASYQVMKYLVGNKSDIIINMGTAGSTSFKRGEVVCCTHFVQRDMDVSPLGIEKFKTPFSDEEVVLQYGIEIDCLSKGICGTGDSFETEHNTDLYNVLDMEAYALALIAKQENIPFLCLKYISDGADDEAVEDWTQEVYKASKALYDVITTKLK</sequence>
<dbReference type="GO" id="GO:0009116">
    <property type="term" value="P:nucleoside metabolic process"/>
    <property type="evidence" value="ECO:0007669"/>
    <property type="project" value="InterPro"/>
</dbReference>
<gene>
    <name evidence="2" type="ORF">BMF97_17360</name>
</gene>
<reference evidence="2 3" key="1">
    <citation type="submission" date="2016-11" db="EMBL/GenBank/DDBJ databases">
        <title>Genome sequence and comparative genomic analysis of clinical strain Elizabethkingia meningoseptica 61421 PRCM.</title>
        <authorList>
            <person name="Wang M."/>
            <person name="Hu S."/>
            <person name="Cao L."/>
            <person name="Jiang T."/>
            <person name="Zhou Y."/>
            <person name="Ming D."/>
        </authorList>
    </citation>
    <scope>NUCLEOTIDE SEQUENCE [LARGE SCALE GENOMIC DNA]</scope>
    <source>
        <strain evidence="2 3">61421 PRCM</strain>
    </source>
</reference>
<accession>A0A1V3TW50</accession>
<evidence type="ECO:0000259" key="1">
    <source>
        <dbReference type="Pfam" id="PF01048"/>
    </source>
</evidence>
<dbReference type="Gene3D" id="3.40.50.1580">
    <property type="entry name" value="Nucleoside phosphorylase domain"/>
    <property type="match status" value="1"/>
</dbReference>
<evidence type="ECO:0000313" key="3">
    <source>
        <dbReference type="Proteomes" id="UP000188947"/>
    </source>
</evidence>
<proteinExistence type="predicted"/>
<comment type="caution">
    <text evidence="2">The sequence shown here is derived from an EMBL/GenBank/DDBJ whole genome shotgun (WGS) entry which is preliminary data.</text>
</comment>
<dbReference type="InterPro" id="IPR000845">
    <property type="entry name" value="Nucleoside_phosphorylase_d"/>
</dbReference>
<feature type="domain" description="Nucleoside phosphorylase" evidence="1">
    <location>
        <begin position="36"/>
        <end position="191"/>
    </location>
</feature>
<dbReference type="GO" id="GO:0005829">
    <property type="term" value="C:cytosol"/>
    <property type="evidence" value="ECO:0007669"/>
    <property type="project" value="TreeGrafter"/>
</dbReference>
<dbReference type="Pfam" id="PF01048">
    <property type="entry name" value="PNP_UDP_1"/>
    <property type="match status" value="1"/>
</dbReference>
<organism evidence="2 3">
    <name type="scientific">Elizabethkingia meningoseptica</name>
    <name type="common">Chryseobacterium meningosepticum</name>
    <dbReference type="NCBI Taxonomy" id="238"/>
    <lineage>
        <taxon>Bacteria</taxon>
        <taxon>Pseudomonadati</taxon>
        <taxon>Bacteroidota</taxon>
        <taxon>Flavobacteriia</taxon>
        <taxon>Flavobacteriales</taxon>
        <taxon>Weeksellaceae</taxon>
        <taxon>Elizabethkingia</taxon>
    </lineage>
</organism>
<dbReference type="InterPro" id="IPR035994">
    <property type="entry name" value="Nucleoside_phosphorylase_sf"/>
</dbReference>
<dbReference type="OrthoDB" id="997641at2"/>
<dbReference type="Proteomes" id="UP000188947">
    <property type="component" value="Unassembled WGS sequence"/>
</dbReference>
<keyword evidence="3" id="KW-1185">Reference proteome</keyword>
<dbReference type="eggNOG" id="COG0775">
    <property type="taxonomic scope" value="Bacteria"/>
</dbReference>
<dbReference type="RefSeq" id="WP_069215216.1">
    <property type="nucleotide sequence ID" value="NZ_CP016378.1"/>
</dbReference>
<dbReference type="GO" id="GO:0019284">
    <property type="term" value="P:L-methionine salvage from S-adenosylmethionine"/>
    <property type="evidence" value="ECO:0007669"/>
    <property type="project" value="TreeGrafter"/>
</dbReference>
<dbReference type="STRING" id="238.BBD35_05275"/>
<dbReference type="AlphaFoldDB" id="A0A1V3TW50"/>
<evidence type="ECO:0000313" key="2">
    <source>
        <dbReference type="EMBL" id="OOH93233.1"/>
    </source>
</evidence>
<protein>
    <submittedName>
        <fullName evidence="2">Nucleosidase</fullName>
    </submittedName>
</protein>